<feature type="transmembrane region" description="Helical" evidence="10">
    <location>
        <begin position="207"/>
        <end position="229"/>
    </location>
</feature>
<keyword evidence="4" id="KW-1003">Cell membrane</keyword>
<keyword evidence="7" id="KW-0406">Ion transport</keyword>
<keyword evidence="3" id="KW-0050">Antiport</keyword>
<feature type="transmembrane region" description="Helical" evidence="10">
    <location>
        <begin position="26"/>
        <end position="46"/>
    </location>
</feature>
<keyword evidence="5 10" id="KW-0812">Transmembrane</keyword>
<name>A0A2S8S9S7_9RHOB</name>
<reference evidence="11 12" key="1">
    <citation type="submission" date="2018-02" db="EMBL/GenBank/DDBJ databases">
        <title>Genomic Encyclopedia of Archaeal and Bacterial Type Strains, Phase II (KMG-II): from individual species to whole genera.</title>
        <authorList>
            <person name="Goeker M."/>
        </authorList>
    </citation>
    <scope>NUCLEOTIDE SEQUENCE [LARGE SCALE GENOMIC DNA]</scope>
    <source>
        <strain evidence="11 12">DSM 18921</strain>
    </source>
</reference>
<feature type="transmembrane region" description="Helical" evidence="10">
    <location>
        <begin position="174"/>
        <end position="195"/>
    </location>
</feature>
<feature type="transmembrane region" description="Helical" evidence="10">
    <location>
        <begin position="260"/>
        <end position="281"/>
    </location>
</feature>
<evidence type="ECO:0000256" key="9">
    <source>
        <dbReference type="ARBA" id="ARBA00031636"/>
    </source>
</evidence>
<dbReference type="InterPro" id="IPR002528">
    <property type="entry name" value="MATE_fam"/>
</dbReference>
<evidence type="ECO:0000256" key="4">
    <source>
        <dbReference type="ARBA" id="ARBA00022475"/>
    </source>
</evidence>
<organism evidence="11 12">
    <name type="scientific">Albidovulum denitrificans</name>
    <dbReference type="NCBI Taxonomy" id="404881"/>
    <lineage>
        <taxon>Bacteria</taxon>
        <taxon>Pseudomonadati</taxon>
        <taxon>Pseudomonadota</taxon>
        <taxon>Alphaproteobacteria</taxon>
        <taxon>Rhodobacterales</taxon>
        <taxon>Paracoccaceae</taxon>
        <taxon>Albidovulum</taxon>
    </lineage>
</organism>
<evidence type="ECO:0000256" key="5">
    <source>
        <dbReference type="ARBA" id="ARBA00022692"/>
    </source>
</evidence>
<dbReference type="PIRSF" id="PIRSF006603">
    <property type="entry name" value="DinF"/>
    <property type="match status" value="1"/>
</dbReference>
<feature type="transmembrane region" description="Helical" evidence="10">
    <location>
        <begin position="106"/>
        <end position="125"/>
    </location>
</feature>
<evidence type="ECO:0000313" key="12">
    <source>
        <dbReference type="Proteomes" id="UP000238338"/>
    </source>
</evidence>
<evidence type="ECO:0000256" key="8">
    <source>
        <dbReference type="ARBA" id="ARBA00023136"/>
    </source>
</evidence>
<gene>
    <name evidence="11" type="ORF">LX70_01352</name>
</gene>
<sequence length="475" mass="50526">MNSATGIPPAAGPRPAVMGYPAHARALLALALPLVGSNLAQMALHVTDTVMLGWYGVVELAAVVLGASSFFILFILGAGFAQAVMPMVASALGRGDEVQVRRDTRMGLWLSLLFGAAIYPVMWWSGPILIALHQKPEVAALAQEYLRIAGLGMAPALLIMALKSFLSALERAGVVLWATLAGVALNVALNWMLIFGNWGAPELGVRGAAVASVATQVLTLAVMAGYAGLHRDFRRFNLFQRFWRPDWPAFRQVYRLGWPIGLTGLFESGLFEAAALMMGWIGTTELAAHGIALELAAITFMCHLGLSNAATVRTGRFQGMGDRAGLRAGALVAIALSGVLSAIIITVFLTIPAPLVRLFLDMTNPGAEAIVAYGSALLAMAALFQLADAAQVMALGFLRGVQDTRVPMIIASVSYWLIGIPVSYVLAFPLGYGGEGLWFGLVVGLAVAAVLLMLRFWRGPWVSDRRADSGVRRRA</sequence>
<proteinExistence type="predicted"/>
<dbReference type="Pfam" id="PF01554">
    <property type="entry name" value="MatE"/>
    <property type="match status" value="2"/>
</dbReference>
<dbReference type="GO" id="GO:0015297">
    <property type="term" value="F:antiporter activity"/>
    <property type="evidence" value="ECO:0007669"/>
    <property type="project" value="UniProtKB-KW"/>
</dbReference>
<accession>A0A2S8S9S7</accession>
<feature type="transmembrane region" description="Helical" evidence="10">
    <location>
        <begin position="145"/>
        <end position="162"/>
    </location>
</feature>
<protein>
    <recommendedName>
        <fullName evidence="9">Multidrug-efflux transporter</fullName>
    </recommendedName>
</protein>
<keyword evidence="2" id="KW-0813">Transport</keyword>
<dbReference type="PANTHER" id="PTHR43298">
    <property type="entry name" value="MULTIDRUG RESISTANCE PROTEIN NORM-RELATED"/>
    <property type="match status" value="1"/>
</dbReference>
<evidence type="ECO:0000256" key="2">
    <source>
        <dbReference type="ARBA" id="ARBA00022448"/>
    </source>
</evidence>
<keyword evidence="8 10" id="KW-0472">Membrane</keyword>
<feature type="transmembrane region" description="Helical" evidence="10">
    <location>
        <begin position="287"/>
        <end position="307"/>
    </location>
</feature>
<dbReference type="InterPro" id="IPR048279">
    <property type="entry name" value="MdtK-like"/>
</dbReference>
<feature type="transmembrane region" description="Helical" evidence="10">
    <location>
        <begin position="371"/>
        <end position="397"/>
    </location>
</feature>
<evidence type="ECO:0000256" key="3">
    <source>
        <dbReference type="ARBA" id="ARBA00022449"/>
    </source>
</evidence>
<dbReference type="Proteomes" id="UP000238338">
    <property type="component" value="Unassembled WGS sequence"/>
</dbReference>
<dbReference type="RefSeq" id="WP_425430577.1">
    <property type="nucleotide sequence ID" value="NZ_PVEP01000002.1"/>
</dbReference>
<dbReference type="EMBL" id="PVEP01000002">
    <property type="protein sequence ID" value="PQV57546.1"/>
    <property type="molecule type" value="Genomic_DNA"/>
</dbReference>
<feature type="transmembrane region" description="Helical" evidence="10">
    <location>
        <begin position="52"/>
        <end position="85"/>
    </location>
</feature>
<keyword evidence="6 10" id="KW-1133">Transmembrane helix</keyword>
<comment type="caution">
    <text evidence="11">The sequence shown here is derived from an EMBL/GenBank/DDBJ whole genome shotgun (WGS) entry which is preliminary data.</text>
</comment>
<dbReference type="AlphaFoldDB" id="A0A2S8S9S7"/>
<dbReference type="CDD" id="cd13131">
    <property type="entry name" value="MATE_NorM_like"/>
    <property type="match status" value="1"/>
</dbReference>
<dbReference type="PANTHER" id="PTHR43298:SF2">
    <property type="entry name" value="FMN_FAD EXPORTER YEEO-RELATED"/>
    <property type="match status" value="1"/>
</dbReference>
<evidence type="ECO:0000256" key="7">
    <source>
        <dbReference type="ARBA" id="ARBA00023065"/>
    </source>
</evidence>
<comment type="subcellular location">
    <subcellularLocation>
        <location evidence="1">Cell inner membrane</location>
        <topology evidence="1">Multi-pass membrane protein</topology>
    </subcellularLocation>
</comment>
<feature type="transmembrane region" description="Helical" evidence="10">
    <location>
        <begin position="409"/>
        <end position="430"/>
    </location>
</feature>
<evidence type="ECO:0000256" key="10">
    <source>
        <dbReference type="SAM" id="Phobius"/>
    </source>
</evidence>
<evidence type="ECO:0000313" key="11">
    <source>
        <dbReference type="EMBL" id="PQV57546.1"/>
    </source>
</evidence>
<dbReference type="GO" id="GO:0006811">
    <property type="term" value="P:monoatomic ion transport"/>
    <property type="evidence" value="ECO:0007669"/>
    <property type="project" value="UniProtKB-KW"/>
</dbReference>
<dbReference type="InterPro" id="IPR050222">
    <property type="entry name" value="MATE_MdtK"/>
</dbReference>
<dbReference type="GO" id="GO:0042910">
    <property type="term" value="F:xenobiotic transmembrane transporter activity"/>
    <property type="evidence" value="ECO:0007669"/>
    <property type="project" value="InterPro"/>
</dbReference>
<feature type="transmembrane region" description="Helical" evidence="10">
    <location>
        <begin position="328"/>
        <end position="351"/>
    </location>
</feature>
<keyword evidence="12" id="KW-1185">Reference proteome</keyword>
<feature type="transmembrane region" description="Helical" evidence="10">
    <location>
        <begin position="436"/>
        <end position="457"/>
    </location>
</feature>
<evidence type="ECO:0000256" key="1">
    <source>
        <dbReference type="ARBA" id="ARBA00004429"/>
    </source>
</evidence>
<dbReference type="GO" id="GO:0005886">
    <property type="term" value="C:plasma membrane"/>
    <property type="evidence" value="ECO:0007669"/>
    <property type="project" value="UniProtKB-SubCell"/>
</dbReference>
<evidence type="ECO:0000256" key="6">
    <source>
        <dbReference type="ARBA" id="ARBA00022989"/>
    </source>
</evidence>
<dbReference type="NCBIfam" id="TIGR00797">
    <property type="entry name" value="matE"/>
    <property type="match status" value="1"/>
</dbReference>